<gene>
    <name evidence="3" type="ORF">V6N11_053920</name>
</gene>
<protein>
    <recommendedName>
        <fullName evidence="2">DC1 domain-containing protein</fullName>
    </recommendedName>
</protein>
<dbReference type="InterPro" id="IPR004146">
    <property type="entry name" value="DC1"/>
</dbReference>
<evidence type="ECO:0000313" key="3">
    <source>
        <dbReference type="EMBL" id="KAK9019396.1"/>
    </source>
</evidence>
<sequence length="301" mass="33753">MKITEINHFSHGHKLELSYFETPYQCDGCKELGLGSRYQCNKTKCDFHLHEKCALAEPFATHPFVKNTNFEFKKKGKRGKVCKACGKDVQGFMYKSKGTYLHPCCLNLPSTLNGDTNRGSLRLNLEPKASTKCLICRNKEIRKGKLKGWAYVSSCGKHCYHVGCVNSMNIENWKMGYFNRLQSGGGTNGLVFMNVENGESSNGAKESEGWLMGRSAMAVKELWGENRSERDDFDQLDVVEIESKSTVLMNRDHRRAAVRHGKSLKVSKGGTSLIVLLKLAVAALLGDPSLFISTMFQFNQK</sequence>
<keyword evidence="4" id="KW-1185">Reference proteome</keyword>
<dbReference type="PANTHER" id="PTHR46477">
    <property type="entry name" value="CYSTEINE/HISTIDINE-RICH C1 DOMAIN FAMILY PROTEIN"/>
    <property type="match status" value="1"/>
</dbReference>
<reference evidence="3 4" key="1">
    <citation type="journal article" date="2024" name="G3 (Bethesda)">
        <title>Genome assembly of Hibiscus sabdariffa L. provides insights into metabolisms of medicinal natural products.</title>
        <authorList>
            <person name="Kim T."/>
        </authorList>
    </citation>
    <scope>NUCLEOTIDE SEQUENCE [LARGE SCALE GENOMIC DNA]</scope>
    <source>
        <strain evidence="3">TK-2024</strain>
        <tissue evidence="3">Old leaves</tissue>
    </source>
</reference>
<dbReference type="EMBL" id="JBBPBN010000017">
    <property type="protein sequence ID" value="KAK9019396.1"/>
    <property type="molecule type" value="Genomic_DNA"/>
</dbReference>
<name>A0ABR2S2A6_9ROSI</name>
<evidence type="ECO:0000259" key="2">
    <source>
        <dbReference type="Pfam" id="PF03107"/>
    </source>
</evidence>
<dbReference type="Gene3D" id="3.30.60.20">
    <property type="match status" value="1"/>
</dbReference>
<evidence type="ECO:0000256" key="1">
    <source>
        <dbReference type="ARBA" id="ARBA00022737"/>
    </source>
</evidence>
<dbReference type="Proteomes" id="UP001396334">
    <property type="component" value="Unassembled WGS sequence"/>
</dbReference>
<dbReference type="SUPFAM" id="SSF57889">
    <property type="entry name" value="Cysteine-rich domain"/>
    <property type="match status" value="1"/>
</dbReference>
<keyword evidence="1" id="KW-0677">Repeat</keyword>
<organism evidence="3 4">
    <name type="scientific">Hibiscus sabdariffa</name>
    <name type="common">roselle</name>
    <dbReference type="NCBI Taxonomy" id="183260"/>
    <lineage>
        <taxon>Eukaryota</taxon>
        <taxon>Viridiplantae</taxon>
        <taxon>Streptophyta</taxon>
        <taxon>Embryophyta</taxon>
        <taxon>Tracheophyta</taxon>
        <taxon>Spermatophyta</taxon>
        <taxon>Magnoliopsida</taxon>
        <taxon>eudicotyledons</taxon>
        <taxon>Gunneridae</taxon>
        <taxon>Pentapetalae</taxon>
        <taxon>rosids</taxon>
        <taxon>malvids</taxon>
        <taxon>Malvales</taxon>
        <taxon>Malvaceae</taxon>
        <taxon>Malvoideae</taxon>
        <taxon>Hibiscus</taxon>
    </lineage>
</organism>
<dbReference type="Pfam" id="PF03107">
    <property type="entry name" value="C1_2"/>
    <property type="match status" value="1"/>
</dbReference>
<accession>A0ABR2S2A6</accession>
<feature type="domain" description="DC1" evidence="2">
    <location>
        <begin position="9"/>
        <end position="54"/>
    </location>
</feature>
<evidence type="ECO:0000313" key="4">
    <source>
        <dbReference type="Proteomes" id="UP001396334"/>
    </source>
</evidence>
<dbReference type="InterPro" id="IPR046349">
    <property type="entry name" value="C1-like_sf"/>
</dbReference>
<dbReference type="PANTHER" id="PTHR46477:SF15">
    <property type="entry name" value="CYSTEINE_HISTIDINE-RICH C1 DOMAIN PROTEIN"/>
    <property type="match status" value="1"/>
</dbReference>
<proteinExistence type="predicted"/>
<comment type="caution">
    <text evidence="3">The sequence shown here is derived from an EMBL/GenBank/DDBJ whole genome shotgun (WGS) entry which is preliminary data.</text>
</comment>